<sequence>MVLPSVLIIGGVCGSGKSTIGKELATKIGYTFVDADDFHTEENKAKMGRGEALSDVDRMPWLEKVSEIWANGDKPKKFVVACSALKRKYRSFLLDRKQSNGKNKVIIMLLVPEKILRKRTAERSDHFAKSNLIPSQLDDLELPPENGGEFGVLTIDGTRKKDEIVAEIINKTENYSFIDTRSN</sequence>
<dbReference type="InterPro" id="IPR006001">
    <property type="entry name" value="Therm_gnt_kin"/>
</dbReference>
<evidence type="ECO:0000256" key="7">
    <source>
        <dbReference type="ARBA" id="ARBA00022840"/>
    </source>
</evidence>
<keyword evidence="7 9" id="KW-0067">ATP-binding</keyword>
<evidence type="ECO:0000256" key="8">
    <source>
        <dbReference type="ARBA" id="ARBA00048090"/>
    </source>
</evidence>
<dbReference type="PANTHER" id="PTHR43442">
    <property type="entry name" value="GLUCONOKINASE-RELATED"/>
    <property type="match status" value="1"/>
</dbReference>
<proteinExistence type="inferred from homology"/>
<protein>
    <recommendedName>
        <fullName evidence="3 9">Gluconokinase</fullName>
        <ecNumber evidence="3 9">2.7.1.12</ecNumber>
    </recommendedName>
</protein>
<evidence type="ECO:0000256" key="6">
    <source>
        <dbReference type="ARBA" id="ARBA00022777"/>
    </source>
</evidence>
<dbReference type="Gene3D" id="3.40.50.300">
    <property type="entry name" value="P-loop containing nucleotide triphosphate hydrolases"/>
    <property type="match status" value="1"/>
</dbReference>
<evidence type="ECO:0000256" key="9">
    <source>
        <dbReference type="RuleBase" id="RU363066"/>
    </source>
</evidence>
<dbReference type="EC" id="2.7.1.12" evidence="3 9"/>
<dbReference type="AlphaFoldDB" id="A0ABD2KEH6"/>
<dbReference type="EMBL" id="JBICBT010000783">
    <property type="protein sequence ID" value="KAL3101347.1"/>
    <property type="molecule type" value="Genomic_DNA"/>
</dbReference>
<keyword evidence="4 9" id="KW-0808">Transferase</keyword>
<keyword evidence="11" id="KW-1185">Reference proteome</keyword>
<dbReference type="GO" id="GO:0046316">
    <property type="term" value="F:gluconokinase activity"/>
    <property type="evidence" value="ECO:0007669"/>
    <property type="project" value="UniProtKB-EC"/>
</dbReference>
<reference evidence="10 11" key="1">
    <citation type="submission" date="2024-10" db="EMBL/GenBank/DDBJ databases">
        <authorList>
            <person name="Kim D."/>
        </authorList>
    </citation>
    <scope>NUCLEOTIDE SEQUENCE [LARGE SCALE GENOMIC DNA]</scope>
    <source>
        <strain evidence="10">BH-2024</strain>
    </source>
</reference>
<evidence type="ECO:0000313" key="10">
    <source>
        <dbReference type="EMBL" id="KAL3101347.1"/>
    </source>
</evidence>
<dbReference type="InterPro" id="IPR027417">
    <property type="entry name" value="P-loop_NTPase"/>
</dbReference>
<comment type="pathway">
    <text evidence="1 9">Carbohydrate acid metabolism; D-gluconate degradation.</text>
</comment>
<evidence type="ECO:0000313" key="11">
    <source>
        <dbReference type="Proteomes" id="UP001620626"/>
    </source>
</evidence>
<dbReference type="Proteomes" id="UP001620626">
    <property type="component" value="Unassembled WGS sequence"/>
</dbReference>
<dbReference type="NCBIfam" id="TIGR01313">
    <property type="entry name" value="therm_gnt_kin"/>
    <property type="match status" value="1"/>
</dbReference>
<comment type="caution">
    <text evidence="10">The sequence shown here is derived from an EMBL/GenBank/DDBJ whole genome shotgun (WGS) entry which is preliminary data.</text>
</comment>
<evidence type="ECO:0000256" key="2">
    <source>
        <dbReference type="ARBA" id="ARBA00008420"/>
    </source>
</evidence>
<evidence type="ECO:0000256" key="1">
    <source>
        <dbReference type="ARBA" id="ARBA00004875"/>
    </source>
</evidence>
<accession>A0ABD2KEH6</accession>
<evidence type="ECO:0000256" key="3">
    <source>
        <dbReference type="ARBA" id="ARBA00012054"/>
    </source>
</evidence>
<dbReference type="Pfam" id="PF01202">
    <property type="entry name" value="SKI"/>
    <property type="match status" value="1"/>
</dbReference>
<dbReference type="InterPro" id="IPR031322">
    <property type="entry name" value="Shikimate/glucono_kinase"/>
</dbReference>
<comment type="similarity">
    <text evidence="2 9">Belongs to the gluconokinase GntK/GntV family.</text>
</comment>
<organism evidence="10 11">
    <name type="scientific">Heterodera trifolii</name>
    <dbReference type="NCBI Taxonomy" id="157864"/>
    <lineage>
        <taxon>Eukaryota</taxon>
        <taxon>Metazoa</taxon>
        <taxon>Ecdysozoa</taxon>
        <taxon>Nematoda</taxon>
        <taxon>Chromadorea</taxon>
        <taxon>Rhabditida</taxon>
        <taxon>Tylenchina</taxon>
        <taxon>Tylenchomorpha</taxon>
        <taxon>Tylenchoidea</taxon>
        <taxon>Heteroderidae</taxon>
        <taxon>Heteroderinae</taxon>
        <taxon>Heterodera</taxon>
    </lineage>
</organism>
<dbReference type="GO" id="GO:0005524">
    <property type="term" value="F:ATP binding"/>
    <property type="evidence" value="ECO:0007669"/>
    <property type="project" value="UniProtKB-KW"/>
</dbReference>
<dbReference type="CDD" id="cd02021">
    <property type="entry name" value="GntK"/>
    <property type="match status" value="1"/>
</dbReference>
<keyword evidence="6 9" id="KW-0418">Kinase</keyword>
<gene>
    <name evidence="10" type="ORF">niasHT_028103</name>
</gene>
<keyword evidence="5 9" id="KW-0547">Nucleotide-binding</keyword>
<evidence type="ECO:0000256" key="5">
    <source>
        <dbReference type="ARBA" id="ARBA00022741"/>
    </source>
</evidence>
<comment type="catalytic activity">
    <reaction evidence="8 9">
        <text>D-gluconate + ATP = 6-phospho-D-gluconate + ADP + H(+)</text>
        <dbReference type="Rhea" id="RHEA:19433"/>
        <dbReference type="ChEBI" id="CHEBI:15378"/>
        <dbReference type="ChEBI" id="CHEBI:18391"/>
        <dbReference type="ChEBI" id="CHEBI:30616"/>
        <dbReference type="ChEBI" id="CHEBI:58759"/>
        <dbReference type="ChEBI" id="CHEBI:456216"/>
        <dbReference type="EC" id="2.7.1.12"/>
    </reaction>
</comment>
<dbReference type="PANTHER" id="PTHR43442:SF3">
    <property type="entry name" value="GLUCONOKINASE-RELATED"/>
    <property type="match status" value="1"/>
</dbReference>
<dbReference type="SUPFAM" id="SSF52540">
    <property type="entry name" value="P-loop containing nucleoside triphosphate hydrolases"/>
    <property type="match status" value="1"/>
</dbReference>
<name>A0ABD2KEH6_9BILA</name>
<evidence type="ECO:0000256" key="4">
    <source>
        <dbReference type="ARBA" id="ARBA00022679"/>
    </source>
</evidence>